<comment type="caution">
    <text evidence="2">The sequence shown here is derived from an EMBL/GenBank/DDBJ whole genome shotgun (WGS) entry which is preliminary data.</text>
</comment>
<dbReference type="EMBL" id="VULY01000018">
    <property type="protein sequence ID" value="MSR93169.1"/>
    <property type="molecule type" value="Genomic_DNA"/>
</dbReference>
<accession>A0A6N7UY48</accession>
<dbReference type="GO" id="GO:0030649">
    <property type="term" value="P:aminoglycoside antibiotic catabolic process"/>
    <property type="evidence" value="ECO:0007669"/>
    <property type="project" value="TreeGrafter"/>
</dbReference>
<dbReference type="Pfam" id="PF13530">
    <property type="entry name" value="SCP2_2"/>
    <property type="match status" value="1"/>
</dbReference>
<dbReference type="SUPFAM" id="SSF55718">
    <property type="entry name" value="SCP-like"/>
    <property type="match status" value="1"/>
</dbReference>
<keyword evidence="2" id="KW-0808">Transferase</keyword>
<dbReference type="GO" id="GO:0034069">
    <property type="term" value="F:aminoglycoside N-acetyltransferase activity"/>
    <property type="evidence" value="ECO:0007669"/>
    <property type="project" value="TreeGrafter"/>
</dbReference>
<dbReference type="SUPFAM" id="SSF55729">
    <property type="entry name" value="Acyl-CoA N-acyltransferases (Nat)"/>
    <property type="match status" value="1"/>
</dbReference>
<proteinExistence type="predicted"/>
<evidence type="ECO:0000313" key="2">
    <source>
        <dbReference type="EMBL" id="MSR93169.1"/>
    </source>
</evidence>
<dbReference type="InterPro" id="IPR025559">
    <property type="entry name" value="Eis_dom"/>
</dbReference>
<dbReference type="Gene3D" id="3.30.1050.10">
    <property type="entry name" value="SCP2 sterol-binding domain"/>
    <property type="match status" value="1"/>
</dbReference>
<gene>
    <name evidence="2" type="ORF">FYJ34_02440</name>
</gene>
<evidence type="ECO:0000259" key="1">
    <source>
        <dbReference type="PROSITE" id="PS51186"/>
    </source>
</evidence>
<dbReference type="InterPro" id="IPR051554">
    <property type="entry name" value="Acetyltransferase_Eis"/>
</dbReference>
<dbReference type="PROSITE" id="PS51186">
    <property type="entry name" value="GNAT"/>
    <property type="match status" value="1"/>
</dbReference>
<name>A0A6N7UY48_9FIRM</name>
<dbReference type="AlphaFoldDB" id="A0A6N7UY48"/>
<sequence>MQWIPGRHAVAVQDAAVQNGKKGVAGNDRKSGRRRMRLRRLEKEEHGTTRKLYETVFSEDSSSFVDYYYKEKTKENQMYVLEEDGGIRTMLHLNPYRMQVGPRQEILHYIVAVATEKAYRKRGYMGMVLKKAMEEMYQSGESFTFLMPASEKIYVPYGFRTVYQQCKKYVTEEEAKAGEPAEEKDCREMAERVNACLEERYQIYARRDEGYYRRLLREYKSDGAALILYRKHGILEDYGILLPKTEPVPLKKPKIMIRIIHLLRFLETLYLRQDVDFVLEIEDPWIEANCGSVYLSGKKGGLLQVKPGDKAGKDRVKIEELGAYLFGAMSLESWAGEAGFTQETIDGLQSIVPVSRIFLNETV</sequence>
<protein>
    <submittedName>
        <fullName evidence="2">GNAT family N-acetyltransferase</fullName>
    </submittedName>
</protein>
<dbReference type="PANTHER" id="PTHR37817:SF1">
    <property type="entry name" value="N-ACETYLTRANSFERASE EIS"/>
    <property type="match status" value="1"/>
</dbReference>
<evidence type="ECO:0000313" key="3">
    <source>
        <dbReference type="Proteomes" id="UP000434409"/>
    </source>
</evidence>
<dbReference type="Gene3D" id="3.40.630.30">
    <property type="match status" value="1"/>
</dbReference>
<dbReference type="InterPro" id="IPR000182">
    <property type="entry name" value="GNAT_dom"/>
</dbReference>
<reference evidence="2 3" key="1">
    <citation type="submission" date="2019-08" db="EMBL/GenBank/DDBJ databases">
        <title>In-depth cultivation of the pig gut microbiome towards novel bacterial diversity and tailored functional studies.</title>
        <authorList>
            <person name="Wylensek D."/>
            <person name="Hitch T.C.A."/>
            <person name="Clavel T."/>
        </authorList>
    </citation>
    <scope>NUCLEOTIDE SEQUENCE [LARGE SCALE GENOMIC DNA]</scope>
    <source>
        <strain evidence="2 3">68-1-5</strain>
    </source>
</reference>
<keyword evidence="3" id="KW-1185">Reference proteome</keyword>
<dbReference type="InterPro" id="IPR036527">
    <property type="entry name" value="SCP2_sterol-bd_dom_sf"/>
</dbReference>
<feature type="domain" description="N-acetyltransferase" evidence="1">
    <location>
        <begin position="36"/>
        <end position="179"/>
    </location>
</feature>
<dbReference type="InterPro" id="IPR016181">
    <property type="entry name" value="Acyl_CoA_acyltransferase"/>
</dbReference>
<dbReference type="Pfam" id="PF13527">
    <property type="entry name" value="Acetyltransf_9"/>
    <property type="match status" value="1"/>
</dbReference>
<dbReference type="PANTHER" id="PTHR37817">
    <property type="entry name" value="N-ACETYLTRANSFERASE EIS"/>
    <property type="match status" value="1"/>
</dbReference>
<dbReference type="Proteomes" id="UP000434409">
    <property type="component" value="Unassembled WGS sequence"/>
</dbReference>
<organism evidence="2 3">
    <name type="scientific">Suipraeoptans intestinalis</name>
    <dbReference type="NCBI Taxonomy" id="2606628"/>
    <lineage>
        <taxon>Bacteria</taxon>
        <taxon>Bacillati</taxon>
        <taxon>Bacillota</taxon>
        <taxon>Clostridia</taxon>
        <taxon>Lachnospirales</taxon>
        <taxon>Lachnospiraceae</taxon>
        <taxon>Suipraeoptans</taxon>
    </lineage>
</organism>